<feature type="domain" description="Alpha-D-phosphohexomutase alpha/beta/alpha" evidence="11">
    <location>
        <begin position="257"/>
        <end position="366"/>
    </location>
</feature>
<evidence type="ECO:0000259" key="9">
    <source>
        <dbReference type="Pfam" id="PF02878"/>
    </source>
</evidence>
<feature type="domain" description="Alpha-D-phosphohexomutase C-terminal" evidence="8">
    <location>
        <begin position="399"/>
        <end position="447"/>
    </location>
</feature>
<dbReference type="eggNOG" id="COG1109">
    <property type="taxonomic scope" value="Bacteria"/>
</dbReference>
<evidence type="ECO:0000256" key="7">
    <source>
        <dbReference type="RuleBase" id="RU004326"/>
    </source>
</evidence>
<evidence type="ECO:0000313" key="13">
    <source>
        <dbReference type="Proteomes" id="UP000018700"/>
    </source>
</evidence>
<dbReference type="InterPro" id="IPR005841">
    <property type="entry name" value="Alpha-D-phosphohexomutase_SF"/>
</dbReference>
<dbReference type="InterPro" id="IPR036900">
    <property type="entry name" value="A-D-PHexomutase_C_sf"/>
</dbReference>
<dbReference type="GO" id="GO:0005975">
    <property type="term" value="P:carbohydrate metabolic process"/>
    <property type="evidence" value="ECO:0007669"/>
    <property type="project" value="InterPro"/>
</dbReference>
<dbReference type="NCBIfam" id="NF046027">
    <property type="entry name" value="PhglucPhmanMutPgmG"/>
    <property type="match status" value="1"/>
</dbReference>
<dbReference type="EMBL" id="CP006745">
    <property type="protein sequence ID" value="AHC73326.1"/>
    <property type="molecule type" value="Genomic_DNA"/>
</dbReference>
<dbReference type="PATRIC" id="fig|1401328.3.peg.79"/>
<accession>V9TRY4</accession>
<sequence>MTDVHQFDPTILRRYDVRGLVGSELKMIDAYALGRAFGTIVTSRGGVGVVVGRDGRVSSSEIANYTIKGLVTAGINVLDVGVCPSPALYFGIYHLGVDGGIMITGSHNPPEYNGFKMMLGTAPFFGSDIQLMSQIAMTGSYTSGFGSVKSVPVLEAYISRLLMDYRFGRELSVVWDCGNGTTGPVVNALADALPGSHTVLYSEIDGTFPNHHPDPTLPNTLEGLRTAVLLSRADLGVAFDGDGDRIGLIDESGRVIWGDQLLAIYASEVLAKNPGAAVIADVKTSQVLFDHVSKLGGSPLMWCTGHSLIKSKMMKTGALLAGERSGHIFFKDCYYGFDDALYAALRMLSLLSTSNRSLSDWNDDLPKMLSTPEIRFSCAKTRILPIIENVKLLLKGRDDISVSDIDGVRVSSKNGWWLLRASNTQDLLVARCEAKSLDTLELLKKELLGVIHSVGLENISIF</sequence>
<dbReference type="OrthoDB" id="9803322at2"/>
<dbReference type="AlphaFoldDB" id="V9TRY4"/>
<dbReference type="InterPro" id="IPR005844">
    <property type="entry name" value="A-D-PHexomutase_a/b/a-I"/>
</dbReference>
<dbReference type="PROSITE" id="PS00710">
    <property type="entry name" value="PGM_PMM"/>
    <property type="match status" value="1"/>
</dbReference>
<dbReference type="InterPro" id="IPR005845">
    <property type="entry name" value="A-D-PHexomutase_a/b/a-II"/>
</dbReference>
<dbReference type="Pfam" id="PF02878">
    <property type="entry name" value="PGM_PMM_I"/>
    <property type="match status" value="1"/>
</dbReference>
<evidence type="ECO:0000256" key="4">
    <source>
        <dbReference type="ARBA" id="ARBA00022723"/>
    </source>
</evidence>
<evidence type="ECO:0000256" key="3">
    <source>
        <dbReference type="ARBA" id="ARBA00022553"/>
    </source>
</evidence>
<name>V9TRY4_9PROT</name>
<keyword evidence="13" id="KW-1185">Reference proteome</keyword>
<dbReference type="RefSeq" id="WP_025300212.1">
    <property type="nucleotide sequence ID" value="NZ_CP006745.1"/>
</dbReference>
<dbReference type="Pfam" id="PF02879">
    <property type="entry name" value="PGM_PMM_II"/>
    <property type="match status" value="1"/>
</dbReference>
<gene>
    <name evidence="12" type="primary">algC</name>
    <name evidence="12" type="ORF">P856_85</name>
</gene>
<keyword evidence="5 7" id="KW-0460">Magnesium</keyword>
<dbReference type="PRINTS" id="PR00509">
    <property type="entry name" value="PGMPMM"/>
</dbReference>
<dbReference type="SUPFAM" id="SSF55957">
    <property type="entry name" value="Phosphoglucomutase, C-terminal domain"/>
    <property type="match status" value="1"/>
</dbReference>
<dbReference type="InterPro" id="IPR016055">
    <property type="entry name" value="A-D-PHexomutase_a/b/a-I/II/III"/>
</dbReference>
<dbReference type="CDD" id="cd03089">
    <property type="entry name" value="PMM_PGM"/>
    <property type="match status" value="1"/>
</dbReference>
<evidence type="ECO:0000256" key="2">
    <source>
        <dbReference type="ARBA" id="ARBA00010231"/>
    </source>
</evidence>
<keyword evidence="4 7" id="KW-0479">Metal-binding</keyword>
<evidence type="ECO:0000259" key="10">
    <source>
        <dbReference type="Pfam" id="PF02879"/>
    </source>
</evidence>
<feature type="domain" description="Alpha-D-phosphohexomutase alpha/beta/alpha" evidence="10">
    <location>
        <begin position="167"/>
        <end position="253"/>
    </location>
</feature>
<dbReference type="Gene3D" id="3.30.310.50">
    <property type="entry name" value="Alpha-D-phosphohexomutase, C-terminal domain"/>
    <property type="match status" value="1"/>
</dbReference>
<dbReference type="Pfam" id="PF02880">
    <property type="entry name" value="PGM_PMM_III"/>
    <property type="match status" value="1"/>
</dbReference>
<evidence type="ECO:0000313" key="12">
    <source>
        <dbReference type="EMBL" id="AHC73326.1"/>
    </source>
</evidence>
<dbReference type="Gene3D" id="3.40.120.10">
    <property type="entry name" value="Alpha-D-Glucose-1,6-Bisphosphate, subunit A, domain 3"/>
    <property type="match status" value="3"/>
</dbReference>
<dbReference type="PANTHER" id="PTHR43771">
    <property type="entry name" value="PHOSPHOMANNOMUTASE"/>
    <property type="match status" value="1"/>
</dbReference>
<dbReference type="SUPFAM" id="SSF53738">
    <property type="entry name" value="Phosphoglucomutase, first 3 domains"/>
    <property type="match status" value="3"/>
</dbReference>
<dbReference type="PANTHER" id="PTHR43771:SF2">
    <property type="entry name" value="PHOSPHOMANNOMUTASE_PHOSPHOGLUCOMUTASE"/>
    <property type="match status" value="1"/>
</dbReference>
<comment type="cofactor">
    <cofactor evidence="1">
        <name>Mg(2+)</name>
        <dbReference type="ChEBI" id="CHEBI:18420"/>
    </cofactor>
</comment>
<dbReference type="STRING" id="1401328.P856_85"/>
<evidence type="ECO:0000256" key="5">
    <source>
        <dbReference type="ARBA" id="ARBA00022842"/>
    </source>
</evidence>
<dbReference type="GO" id="GO:0016868">
    <property type="term" value="F:intramolecular phosphotransferase activity"/>
    <property type="evidence" value="ECO:0007669"/>
    <property type="project" value="InterPro"/>
</dbReference>
<proteinExistence type="inferred from homology"/>
<dbReference type="InterPro" id="IPR005843">
    <property type="entry name" value="A-D-PHexomutase_C"/>
</dbReference>
<protein>
    <submittedName>
        <fullName evidence="12">Phosphomannomutase</fullName>
    </submittedName>
</protein>
<organism evidence="12 13">
    <name type="scientific">Candidatus Endolissoclinum faulkneri L5</name>
    <dbReference type="NCBI Taxonomy" id="1401328"/>
    <lineage>
        <taxon>Bacteria</taxon>
        <taxon>Pseudomonadati</taxon>
        <taxon>Pseudomonadota</taxon>
        <taxon>Alphaproteobacteria</taxon>
        <taxon>Rhodospirillales</taxon>
        <taxon>Rhodospirillaceae</taxon>
        <taxon>Candidatus Endolissoclinum</taxon>
    </lineage>
</organism>
<evidence type="ECO:0000259" key="8">
    <source>
        <dbReference type="Pfam" id="PF00408"/>
    </source>
</evidence>
<dbReference type="Proteomes" id="UP000018700">
    <property type="component" value="Chromosome"/>
</dbReference>
<feature type="domain" description="Alpha-D-phosphohexomutase alpha/beta/alpha" evidence="9">
    <location>
        <begin position="12"/>
        <end position="122"/>
    </location>
</feature>
<dbReference type="InterPro" id="IPR016066">
    <property type="entry name" value="A-D-PHexomutase_CS"/>
</dbReference>
<evidence type="ECO:0000256" key="6">
    <source>
        <dbReference type="ARBA" id="ARBA00023235"/>
    </source>
</evidence>
<evidence type="ECO:0000256" key="1">
    <source>
        <dbReference type="ARBA" id="ARBA00001946"/>
    </source>
</evidence>
<dbReference type="InterPro" id="IPR005846">
    <property type="entry name" value="A-D-PHexomutase_a/b/a-III"/>
</dbReference>
<evidence type="ECO:0000259" key="11">
    <source>
        <dbReference type="Pfam" id="PF02880"/>
    </source>
</evidence>
<dbReference type="HOGENOM" id="CLU_016950_9_1_5"/>
<keyword evidence="3" id="KW-0597">Phosphoprotein</keyword>
<keyword evidence="6" id="KW-0413">Isomerase</keyword>
<dbReference type="KEGG" id="efk:P856_85"/>
<dbReference type="Pfam" id="PF00408">
    <property type="entry name" value="PGM_PMM_IV"/>
    <property type="match status" value="1"/>
</dbReference>
<dbReference type="GO" id="GO:0000287">
    <property type="term" value="F:magnesium ion binding"/>
    <property type="evidence" value="ECO:0007669"/>
    <property type="project" value="InterPro"/>
</dbReference>
<reference evidence="12 13" key="1">
    <citation type="journal article" date="2013" name="PLoS ONE">
        <title>Bacterial endosymbiosis in a chordate host: long-term co-evolution and conservation of secondary metabolism.</title>
        <authorList>
            <person name="Kwan J.C."/>
            <person name="Schmidt E.W."/>
        </authorList>
    </citation>
    <scope>NUCLEOTIDE SEQUENCE [LARGE SCALE GENOMIC DNA]</scope>
    <source>
        <strain evidence="13">faulkneri L5</strain>
    </source>
</reference>
<comment type="similarity">
    <text evidence="2 7">Belongs to the phosphohexose mutase family.</text>
</comment>